<feature type="transmembrane region" description="Helical" evidence="2">
    <location>
        <begin position="56"/>
        <end position="77"/>
    </location>
</feature>
<keyword evidence="2" id="KW-0472">Membrane</keyword>
<name>A0A2C9LSB4_BIOGL</name>
<feature type="transmembrane region" description="Helical" evidence="2">
    <location>
        <begin position="128"/>
        <end position="148"/>
    </location>
</feature>
<feature type="transmembrane region" description="Helical" evidence="2">
    <location>
        <begin position="420"/>
        <end position="442"/>
    </location>
</feature>
<organism evidence="3 4">
    <name type="scientific">Biomphalaria glabrata</name>
    <name type="common">Bloodfluke planorb</name>
    <name type="synonym">Freshwater snail</name>
    <dbReference type="NCBI Taxonomy" id="6526"/>
    <lineage>
        <taxon>Eukaryota</taxon>
        <taxon>Metazoa</taxon>
        <taxon>Spiralia</taxon>
        <taxon>Lophotrochozoa</taxon>
        <taxon>Mollusca</taxon>
        <taxon>Gastropoda</taxon>
        <taxon>Heterobranchia</taxon>
        <taxon>Euthyneura</taxon>
        <taxon>Panpulmonata</taxon>
        <taxon>Hygrophila</taxon>
        <taxon>Lymnaeoidea</taxon>
        <taxon>Planorbidae</taxon>
        <taxon>Biomphalaria</taxon>
    </lineage>
</organism>
<evidence type="ECO:0000256" key="1">
    <source>
        <dbReference type="SAM" id="MobiDB-lite"/>
    </source>
</evidence>
<dbReference type="EnsemblMetazoa" id="BGLB034430-RA">
    <property type="protein sequence ID" value="BGLB034430-PA"/>
    <property type="gene ID" value="BGLB034430"/>
</dbReference>
<evidence type="ECO:0000256" key="2">
    <source>
        <dbReference type="SAM" id="Phobius"/>
    </source>
</evidence>
<accession>A0A2C9LSB4</accession>
<keyword evidence="2" id="KW-0812">Transmembrane</keyword>
<evidence type="ECO:0000313" key="3">
    <source>
        <dbReference type="EnsemblMetazoa" id="BGLB034430-PA"/>
    </source>
</evidence>
<feature type="region of interest" description="Disordered" evidence="1">
    <location>
        <begin position="1"/>
        <end position="31"/>
    </location>
</feature>
<proteinExistence type="predicted"/>
<feature type="compositionally biased region" description="Basic and acidic residues" evidence="1">
    <location>
        <begin position="20"/>
        <end position="31"/>
    </location>
</feature>
<feature type="region of interest" description="Disordered" evidence="1">
    <location>
        <begin position="191"/>
        <end position="210"/>
    </location>
</feature>
<dbReference type="VEuPathDB" id="VectorBase:BGLB034430"/>
<protein>
    <submittedName>
        <fullName evidence="3">Uncharacterized protein</fullName>
    </submittedName>
</protein>
<dbReference type="OrthoDB" id="6056085at2759"/>
<feature type="transmembrane region" description="Helical" evidence="2">
    <location>
        <begin position="93"/>
        <end position="116"/>
    </location>
</feature>
<sequence>MGTGKHGQRPGNEDAGDAAVKGRESDERTCLRSKKEREDRVCLIQSRLALTILTRAVFLILSLSCVAVITTSIWLMLNCRENFARVRPMIPEHALFCTNMGMPALFACCTFLFTIFGLGCTGRRLTGYALIIISSVEILQSVTTLAFYKCNTVDHQDILDTVNSSLTSCHKPMGFAIPLFYVPSDVSRQQNQSFGNGAKRKRRAALDPQELSAMSRQTDSYVHESMSDFRKEPTTYLPNLVHTRQNVTSIPFQPSIEAELIKAESEISRYSKNTDSGSIVLKQRGKKLIEEFNNKMRVQVEPGKKTQTPKTPGQEKFKVKGQTTSSNDQCSQKSPFFAQLGLRIRTSELHECLAVCQTYFAVCPPSRQADVSASKLTNSDRATAPSGFTRDRASFDKVVLHCGDHIKEHVNKLCFYNDEIIIPISICAPTFYICLSLCFIYFCRCDRRLKEFGPIETASKERSDPPKKWTWRSLPCCTGADYSDKSSPWSCAGLKASLPLTTGMTKGSHGAFSTSIEGSNSTHVLLQMREMPDLDNAGATVSQGASRDTLNTLLSEELSATASQ</sequence>
<reference evidence="3" key="1">
    <citation type="submission" date="2020-05" db="UniProtKB">
        <authorList>
            <consortium name="EnsemblMetazoa"/>
        </authorList>
    </citation>
    <scope>IDENTIFICATION</scope>
    <source>
        <strain evidence="3">BB02</strain>
    </source>
</reference>
<dbReference type="AlphaFoldDB" id="A0A2C9LSB4"/>
<gene>
    <name evidence="3" type="primary">106055638</name>
</gene>
<keyword evidence="2" id="KW-1133">Transmembrane helix</keyword>
<evidence type="ECO:0000313" key="4">
    <source>
        <dbReference type="Proteomes" id="UP000076420"/>
    </source>
</evidence>
<feature type="region of interest" description="Disordered" evidence="1">
    <location>
        <begin position="302"/>
        <end position="326"/>
    </location>
</feature>
<dbReference type="VEuPathDB" id="VectorBase:BGLAX_052586"/>
<dbReference type="Proteomes" id="UP000076420">
    <property type="component" value="Unassembled WGS sequence"/>
</dbReference>
<dbReference type="KEGG" id="bgt:106055638"/>